<dbReference type="PANTHER" id="PTHR30486">
    <property type="entry name" value="TWITCHING MOTILITY PROTEIN PILT"/>
    <property type="match status" value="1"/>
</dbReference>
<dbReference type="GO" id="GO:0016887">
    <property type="term" value="F:ATP hydrolysis activity"/>
    <property type="evidence" value="ECO:0007669"/>
    <property type="project" value="InterPro"/>
</dbReference>
<evidence type="ECO:0000313" key="5">
    <source>
        <dbReference type="Proteomes" id="UP001224412"/>
    </source>
</evidence>
<dbReference type="EMBL" id="JASNVH010000001">
    <property type="protein sequence ID" value="MDK4306042.1"/>
    <property type="molecule type" value="Genomic_DNA"/>
</dbReference>
<comment type="similarity">
    <text evidence="1">Belongs to the GSP E family.</text>
</comment>
<dbReference type="InterPro" id="IPR022399">
    <property type="entry name" value="TadA-like_ATPase"/>
</dbReference>
<comment type="caution">
    <text evidence="4">The sequence shown here is derived from an EMBL/GenBank/DDBJ whole genome shotgun (WGS) entry which is preliminary data.</text>
</comment>
<name>A0AAP4F7B5_9CORY</name>
<dbReference type="NCBIfam" id="TIGR03819">
    <property type="entry name" value="heli_sec_ATPase"/>
    <property type="match status" value="1"/>
</dbReference>
<proteinExistence type="inferred from homology"/>
<dbReference type="InterPro" id="IPR050921">
    <property type="entry name" value="T4SS_GSP_E_ATPase"/>
</dbReference>
<protein>
    <submittedName>
        <fullName evidence="4">TadA family conjugal transfer-associated ATPase</fullName>
    </submittedName>
</protein>
<reference evidence="4" key="1">
    <citation type="submission" date="2023-05" db="EMBL/GenBank/DDBJ databases">
        <title>Metabolic capabilities are highly conserved among human nasal-associated Corynebacterium species in pangenomic analyses.</title>
        <authorList>
            <person name="Tran T.H."/>
            <person name="Roberts A.Q."/>
            <person name="Escapa I.F."/>
            <person name="Gao W."/>
            <person name="Conlan S."/>
            <person name="Kong H."/>
            <person name="Segre J.A."/>
            <person name="Kelly M.S."/>
            <person name="Lemon K.P."/>
        </authorList>
    </citation>
    <scope>NUCLEOTIDE SEQUENCE</scope>
    <source>
        <strain evidence="4">KPL2773</strain>
    </source>
</reference>
<gene>
    <name evidence="4" type="ORF">QPX42_00485</name>
</gene>
<dbReference type="InterPro" id="IPR027417">
    <property type="entry name" value="P-loop_NTPase"/>
</dbReference>
<dbReference type="Proteomes" id="UP001224412">
    <property type="component" value="Unassembled WGS sequence"/>
</dbReference>
<organism evidence="4 5">
    <name type="scientific">Corynebacterium pseudodiphtheriticum</name>
    <dbReference type="NCBI Taxonomy" id="37637"/>
    <lineage>
        <taxon>Bacteria</taxon>
        <taxon>Bacillati</taxon>
        <taxon>Actinomycetota</taxon>
        <taxon>Actinomycetes</taxon>
        <taxon>Mycobacteriales</taxon>
        <taxon>Corynebacteriaceae</taxon>
        <taxon>Corynebacterium</taxon>
    </lineage>
</organism>
<evidence type="ECO:0000259" key="3">
    <source>
        <dbReference type="SMART" id="SM00382"/>
    </source>
</evidence>
<dbReference type="Gene3D" id="3.30.450.380">
    <property type="match status" value="1"/>
</dbReference>
<sequence>MSVAPHIVETIQRRVATEPSLVDDPAQLARLIRKESGVISDFDVLEILRKLKNDTVGIGVLEPLLSLAGVTDIVVNGPESVFFDRGDGLEKAEIEFCDDEEVRRLAVRLASLCGRRLDDAQPCVDGRIRREEGIALRFHAVLSPPAQQGTCISLRVLRSHSASLDSLFQHGSLDEYSRQYLREVIAQRRSFLIVGGTGSGKTTLLSALLSEIAPQQRLVCIEDTPELTPNHPHVVNLTARGANSEGGGAISISDLLKQALRMRPDRIIVGEIRGAEVVDLLAALNTGHDGGGGTLHANRLTEVPARLEALGALGGLERMALHSQLTAAVEVVLVMQRRPDGTRRLAQIGQLQADPLRIETIWEYGDNDSNHNDSNSNDSDNDDKHDDHLQDADPCGVDTHDSISAEVPA</sequence>
<dbReference type="CDD" id="cd01130">
    <property type="entry name" value="VirB11-like_ATPase"/>
    <property type="match status" value="1"/>
</dbReference>
<dbReference type="AlphaFoldDB" id="A0AAP4F7B5"/>
<feature type="region of interest" description="Disordered" evidence="2">
    <location>
        <begin position="364"/>
        <end position="409"/>
    </location>
</feature>
<dbReference type="InterPro" id="IPR003593">
    <property type="entry name" value="AAA+_ATPase"/>
</dbReference>
<feature type="compositionally biased region" description="Basic and acidic residues" evidence="2">
    <location>
        <begin position="382"/>
        <end position="391"/>
    </location>
</feature>
<evidence type="ECO:0000256" key="1">
    <source>
        <dbReference type="ARBA" id="ARBA00006611"/>
    </source>
</evidence>
<dbReference type="PANTHER" id="PTHR30486:SF6">
    <property type="entry name" value="TYPE IV PILUS RETRACTATION ATPASE PILT"/>
    <property type="match status" value="1"/>
</dbReference>
<accession>A0AAP4F7B5</accession>
<dbReference type="RefSeq" id="WP_021353550.1">
    <property type="nucleotide sequence ID" value="NZ_CP100362.1"/>
</dbReference>
<dbReference type="Gene3D" id="3.40.50.300">
    <property type="entry name" value="P-loop containing nucleotide triphosphate hydrolases"/>
    <property type="match status" value="1"/>
</dbReference>
<feature type="domain" description="AAA+ ATPase" evidence="3">
    <location>
        <begin position="187"/>
        <end position="368"/>
    </location>
</feature>
<dbReference type="SUPFAM" id="SSF52540">
    <property type="entry name" value="P-loop containing nucleoside triphosphate hydrolases"/>
    <property type="match status" value="1"/>
</dbReference>
<dbReference type="SMART" id="SM00382">
    <property type="entry name" value="AAA"/>
    <property type="match status" value="1"/>
</dbReference>
<dbReference type="Pfam" id="PF00437">
    <property type="entry name" value="T2SSE"/>
    <property type="match status" value="1"/>
</dbReference>
<dbReference type="InterPro" id="IPR001482">
    <property type="entry name" value="T2SS/T4SS_dom"/>
</dbReference>
<evidence type="ECO:0000256" key="2">
    <source>
        <dbReference type="SAM" id="MobiDB-lite"/>
    </source>
</evidence>
<evidence type="ECO:0000313" key="4">
    <source>
        <dbReference type="EMBL" id="MDK4306042.1"/>
    </source>
</evidence>